<dbReference type="Pfam" id="PF07651">
    <property type="entry name" value="ANTH"/>
    <property type="match status" value="1"/>
</dbReference>
<dbReference type="InterPro" id="IPR045192">
    <property type="entry name" value="AP180-like"/>
</dbReference>
<evidence type="ECO:0000256" key="6">
    <source>
        <dbReference type="ARBA" id="ARBA00023136"/>
    </source>
</evidence>
<dbReference type="GO" id="GO:0032050">
    <property type="term" value="F:clathrin heavy chain binding"/>
    <property type="evidence" value="ECO:0007669"/>
    <property type="project" value="TreeGrafter"/>
</dbReference>
<protein>
    <recommendedName>
        <fullName evidence="9">ENTH domain-containing protein</fullName>
    </recommendedName>
</protein>
<dbReference type="Gene3D" id="1.25.40.90">
    <property type="match status" value="1"/>
</dbReference>
<dbReference type="CDD" id="cd03564">
    <property type="entry name" value="ANTH_N"/>
    <property type="match status" value="1"/>
</dbReference>
<dbReference type="GO" id="GO:0072583">
    <property type="term" value="P:clathrin-dependent endocytosis"/>
    <property type="evidence" value="ECO:0007669"/>
    <property type="project" value="InterPro"/>
</dbReference>
<sequence>MRMPGGGTQNSLRKALGAIKDTATVSLAKVSSDYKELDIAIVKATNHVERPAKEKYIRATRPRADVAYCIHALARRLSRTHNWAVALKTLIVIHRALREVDPTFQEDLINYGRSRSHILNMTHFRDDSSPNAWDYSSWVRTYALFLEEPLESFRALKYDIETERPRTKDLDTAELLKQFPTFQQLLFRVINCQVASESIKICQAISDGIANLVDKFFEMQWHDAVRATSKLAGGLDKLTLDSLYDDAIRRNSQSQTSYNHWEASAAAPMGGGMMHQHGHDPFFPSGGVAAPLQIQMAAMANQQQAFMMQQQQQMMMMGSQLQHPLNPFGNPYGGSANVHPYAPGMPVQAYNPYTGLI</sequence>
<keyword evidence="8" id="KW-0968">Cytoplasmic vesicle</keyword>
<dbReference type="SMART" id="SM00273">
    <property type="entry name" value="ENTH"/>
    <property type="match status" value="1"/>
</dbReference>
<keyword evidence="11" id="KW-1185">Reference proteome</keyword>
<comment type="subcellular location">
    <subcellularLocation>
        <location evidence="1">Cytoplasmic vesicle</location>
        <location evidence="1">Clathrin-coated vesicle</location>
    </subcellularLocation>
    <subcellularLocation>
        <location evidence="2">Golgi apparatus</location>
    </subcellularLocation>
    <subcellularLocation>
        <location evidence="3">Membrane</location>
        <location evidence="3">Clathrin-coated pit</location>
    </subcellularLocation>
</comment>
<evidence type="ECO:0000256" key="8">
    <source>
        <dbReference type="ARBA" id="ARBA00023329"/>
    </source>
</evidence>
<dbReference type="GO" id="GO:0005545">
    <property type="term" value="F:1-phosphatidylinositol binding"/>
    <property type="evidence" value="ECO:0007669"/>
    <property type="project" value="InterPro"/>
</dbReference>
<keyword evidence="7" id="KW-0168">Coated pit</keyword>
<dbReference type="InterPro" id="IPR048050">
    <property type="entry name" value="ANTH_N_plant"/>
</dbReference>
<dbReference type="PANTHER" id="PTHR22951">
    <property type="entry name" value="CLATHRIN ASSEMBLY PROTEIN"/>
    <property type="match status" value="1"/>
</dbReference>
<evidence type="ECO:0000256" key="2">
    <source>
        <dbReference type="ARBA" id="ARBA00004555"/>
    </source>
</evidence>
<evidence type="ECO:0000313" key="10">
    <source>
        <dbReference type="EMBL" id="KAK4785391.1"/>
    </source>
</evidence>
<dbReference type="SUPFAM" id="SSF89009">
    <property type="entry name" value="GAT-like domain"/>
    <property type="match status" value="1"/>
</dbReference>
<evidence type="ECO:0000256" key="7">
    <source>
        <dbReference type="ARBA" id="ARBA00023176"/>
    </source>
</evidence>
<evidence type="ECO:0000256" key="5">
    <source>
        <dbReference type="ARBA" id="ARBA00023034"/>
    </source>
</evidence>
<evidence type="ECO:0000256" key="3">
    <source>
        <dbReference type="ARBA" id="ARBA00004600"/>
    </source>
</evidence>
<dbReference type="GO" id="GO:0005546">
    <property type="term" value="F:phosphatidylinositol-4,5-bisphosphate binding"/>
    <property type="evidence" value="ECO:0007669"/>
    <property type="project" value="TreeGrafter"/>
</dbReference>
<dbReference type="PANTHER" id="PTHR22951:SF32">
    <property type="entry name" value="OS06G0175500 PROTEIN"/>
    <property type="match status" value="1"/>
</dbReference>
<dbReference type="GO" id="GO:0030136">
    <property type="term" value="C:clathrin-coated vesicle"/>
    <property type="evidence" value="ECO:0007669"/>
    <property type="project" value="UniProtKB-SubCell"/>
</dbReference>
<evidence type="ECO:0000256" key="4">
    <source>
        <dbReference type="ARBA" id="ARBA00022583"/>
    </source>
</evidence>
<dbReference type="GO" id="GO:0005794">
    <property type="term" value="C:Golgi apparatus"/>
    <property type="evidence" value="ECO:0007669"/>
    <property type="project" value="UniProtKB-SubCell"/>
</dbReference>
<comment type="caution">
    <text evidence="10">The sequence shown here is derived from an EMBL/GenBank/DDBJ whole genome shotgun (WGS) entry which is preliminary data.</text>
</comment>
<proteinExistence type="predicted"/>
<dbReference type="GO" id="GO:0048268">
    <property type="term" value="P:clathrin coat assembly"/>
    <property type="evidence" value="ECO:0007669"/>
    <property type="project" value="InterPro"/>
</dbReference>
<dbReference type="AlphaFoldDB" id="A0AAN7LRN0"/>
<keyword evidence="6" id="KW-0472">Membrane</keyword>
<keyword evidence="5" id="KW-0333">Golgi apparatus</keyword>
<accession>A0AAN7LRN0</accession>
<dbReference type="SUPFAM" id="SSF48464">
    <property type="entry name" value="ENTH/VHS domain"/>
    <property type="match status" value="1"/>
</dbReference>
<dbReference type="InterPro" id="IPR014712">
    <property type="entry name" value="ANTH_dom_sf"/>
</dbReference>
<dbReference type="GO" id="GO:0005905">
    <property type="term" value="C:clathrin-coated pit"/>
    <property type="evidence" value="ECO:0007669"/>
    <property type="project" value="UniProtKB-SubCell"/>
</dbReference>
<dbReference type="InterPro" id="IPR008942">
    <property type="entry name" value="ENTH_VHS"/>
</dbReference>
<dbReference type="Gene3D" id="1.20.58.150">
    <property type="entry name" value="ANTH domain"/>
    <property type="match status" value="1"/>
</dbReference>
<evidence type="ECO:0000313" key="11">
    <source>
        <dbReference type="Proteomes" id="UP001346149"/>
    </source>
</evidence>
<keyword evidence="4" id="KW-0254">Endocytosis</keyword>
<reference evidence="10 11" key="1">
    <citation type="journal article" date="2023" name="Hortic Res">
        <title>Pangenome of water caltrop reveals structural variations and asymmetric subgenome divergence after allopolyploidization.</title>
        <authorList>
            <person name="Zhang X."/>
            <person name="Chen Y."/>
            <person name="Wang L."/>
            <person name="Yuan Y."/>
            <person name="Fang M."/>
            <person name="Shi L."/>
            <person name="Lu R."/>
            <person name="Comes H.P."/>
            <person name="Ma Y."/>
            <person name="Chen Y."/>
            <person name="Huang G."/>
            <person name="Zhou Y."/>
            <person name="Zheng Z."/>
            <person name="Qiu Y."/>
        </authorList>
    </citation>
    <scope>NUCLEOTIDE SEQUENCE [LARGE SCALE GENOMIC DNA]</scope>
    <source>
        <strain evidence="10">F231</strain>
    </source>
</reference>
<dbReference type="GO" id="GO:0006900">
    <property type="term" value="P:vesicle budding from membrane"/>
    <property type="evidence" value="ECO:0007669"/>
    <property type="project" value="TreeGrafter"/>
</dbReference>
<evidence type="ECO:0000259" key="9">
    <source>
        <dbReference type="PROSITE" id="PS50942"/>
    </source>
</evidence>
<dbReference type="InterPro" id="IPR011417">
    <property type="entry name" value="ANTH_dom"/>
</dbReference>
<dbReference type="PROSITE" id="PS50942">
    <property type="entry name" value="ENTH"/>
    <property type="match status" value="1"/>
</dbReference>
<gene>
    <name evidence="10" type="ORF">SAY86_002080</name>
</gene>
<dbReference type="InterPro" id="IPR013809">
    <property type="entry name" value="ENTH"/>
</dbReference>
<feature type="domain" description="ENTH" evidence="9">
    <location>
        <begin position="29"/>
        <end position="160"/>
    </location>
</feature>
<dbReference type="GO" id="GO:0000149">
    <property type="term" value="F:SNARE binding"/>
    <property type="evidence" value="ECO:0007669"/>
    <property type="project" value="TreeGrafter"/>
</dbReference>
<dbReference type="Proteomes" id="UP001346149">
    <property type="component" value="Unassembled WGS sequence"/>
</dbReference>
<organism evidence="10 11">
    <name type="scientific">Trapa natans</name>
    <name type="common">Water chestnut</name>
    <dbReference type="NCBI Taxonomy" id="22666"/>
    <lineage>
        <taxon>Eukaryota</taxon>
        <taxon>Viridiplantae</taxon>
        <taxon>Streptophyta</taxon>
        <taxon>Embryophyta</taxon>
        <taxon>Tracheophyta</taxon>
        <taxon>Spermatophyta</taxon>
        <taxon>Magnoliopsida</taxon>
        <taxon>eudicotyledons</taxon>
        <taxon>Gunneridae</taxon>
        <taxon>Pentapetalae</taxon>
        <taxon>rosids</taxon>
        <taxon>malvids</taxon>
        <taxon>Myrtales</taxon>
        <taxon>Lythraceae</taxon>
        <taxon>Trapa</taxon>
    </lineage>
</organism>
<dbReference type="EMBL" id="JAXQNO010000013">
    <property type="protein sequence ID" value="KAK4785391.1"/>
    <property type="molecule type" value="Genomic_DNA"/>
</dbReference>
<name>A0AAN7LRN0_TRANT</name>
<evidence type="ECO:0000256" key="1">
    <source>
        <dbReference type="ARBA" id="ARBA00004132"/>
    </source>
</evidence>